<accession>A0A177WQQ2</accession>
<protein>
    <submittedName>
        <fullName evidence="1">Uncharacterized protein</fullName>
    </submittedName>
</protein>
<proteinExistence type="predicted"/>
<name>A0A177WQQ2_BATDL</name>
<organism evidence="1 2">
    <name type="scientific">Batrachochytrium dendrobatidis (strain JEL423)</name>
    <dbReference type="NCBI Taxonomy" id="403673"/>
    <lineage>
        <taxon>Eukaryota</taxon>
        <taxon>Fungi</taxon>
        <taxon>Fungi incertae sedis</taxon>
        <taxon>Chytridiomycota</taxon>
        <taxon>Chytridiomycota incertae sedis</taxon>
        <taxon>Chytridiomycetes</taxon>
        <taxon>Rhizophydiales</taxon>
        <taxon>Rhizophydiales incertae sedis</taxon>
        <taxon>Batrachochytrium</taxon>
    </lineage>
</organism>
<dbReference type="Proteomes" id="UP000077115">
    <property type="component" value="Unassembled WGS sequence"/>
</dbReference>
<evidence type="ECO:0000313" key="2">
    <source>
        <dbReference type="Proteomes" id="UP000077115"/>
    </source>
</evidence>
<reference evidence="1 2" key="1">
    <citation type="submission" date="2006-10" db="EMBL/GenBank/DDBJ databases">
        <title>The Genome Sequence of Batrachochytrium dendrobatidis JEL423.</title>
        <authorList>
            <consortium name="The Broad Institute Genome Sequencing Platform"/>
            <person name="Birren B."/>
            <person name="Lander E."/>
            <person name="Galagan J."/>
            <person name="Cuomo C."/>
            <person name="Devon K."/>
            <person name="Jaffe D."/>
            <person name="Butler J."/>
            <person name="Alvarez P."/>
            <person name="Gnerre S."/>
            <person name="Grabherr M."/>
            <person name="Kleber M."/>
            <person name="Mauceli E."/>
            <person name="Brockman W."/>
            <person name="Young S."/>
            <person name="LaButti K."/>
            <person name="Sykes S."/>
            <person name="DeCaprio D."/>
            <person name="Crawford M."/>
            <person name="Koehrsen M."/>
            <person name="Engels R."/>
            <person name="Montgomery P."/>
            <person name="Pearson M."/>
            <person name="Howarth C."/>
            <person name="Larson L."/>
            <person name="White J."/>
            <person name="O'Leary S."/>
            <person name="Kodira C."/>
            <person name="Zeng Q."/>
            <person name="Yandava C."/>
            <person name="Alvarado L."/>
            <person name="Longcore J."/>
            <person name="James T."/>
        </authorList>
    </citation>
    <scope>NUCLEOTIDE SEQUENCE [LARGE SCALE GENOMIC DNA]</scope>
    <source>
        <strain evidence="1 2">JEL423</strain>
    </source>
</reference>
<sequence>MIDCWATVGSFYAKAGHYIENGSTLKSKHMTIKFFSSFSCISSPGVKIEQCSRDQLSNIFLYCLINNGYVETIALSWQVEQWLCPQKSANKKPLSTAYRAATL</sequence>
<dbReference type="VEuPathDB" id="FungiDB:BDEG_25908"/>
<dbReference type="AlphaFoldDB" id="A0A177WQQ2"/>
<evidence type="ECO:0000313" key="1">
    <source>
        <dbReference type="EMBL" id="OAJ42457.1"/>
    </source>
</evidence>
<reference evidence="1 2" key="2">
    <citation type="submission" date="2016-05" db="EMBL/GenBank/DDBJ databases">
        <title>Lineage-specific infection strategies underlie the spectrum of fungal disease in amphibians.</title>
        <authorList>
            <person name="Cuomo C.A."/>
            <person name="Farrer R.A."/>
            <person name="James T."/>
            <person name="Longcore J."/>
            <person name="Birren B."/>
        </authorList>
    </citation>
    <scope>NUCLEOTIDE SEQUENCE [LARGE SCALE GENOMIC DNA]</scope>
    <source>
        <strain evidence="1 2">JEL423</strain>
    </source>
</reference>
<gene>
    <name evidence="1" type="ORF">BDEG_25908</name>
</gene>
<dbReference type="EMBL" id="DS022307">
    <property type="protein sequence ID" value="OAJ42457.1"/>
    <property type="molecule type" value="Genomic_DNA"/>
</dbReference>